<reference evidence="2" key="2">
    <citation type="submission" date="2023-06" db="EMBL/GenBank/DDBJ databases">
        <authorList>
            <consortium name="Lawrence Berkeley National Laboratory"/>
            <person name="Haridas S."/>
            <person name="Hensen N."/>
            <person name="Bonometti L."/>
            <person name="Westerberg I."/>
            <person name="Brannstrom I.O."/>
            <person name="Guillou S."/>
            <person name="Cros-Aarteil S."/>
            <person name="Calhoun S."/>
            <person name="Kuo A."/>
            <person name="Mondo S."/>
            <person name="Pangilinan J."/>
            <person name="Riley R."/>
            <person name="Labutti K."/>
            <person name="Andreopoulos B."/>
            <person name="Lipzen A."/>
            <person name="Chen C."/>
            <person name="Yanf M."/>
            <person name="Daum C."/>
            <person name="Ng V."/>
            <person name="Clum A."/>
            <person name="Steindorff A."/>
            <person name="Ohm R."/>
            <person name="Martin F."/>
            <person name="Silar P."/>
            <person name="Natvig D."/>
            <person name="Lalanne C."/>
            <person name="Gautier V."/>
            <person name="Ament-Velasquez S.L."/>
            <person name="Kruys A."/>
            <person name="Hutchinson M.I."/>
            <person name="Powell A.J."/>
            <person name="Barry K."/>
            <person name="Miller A.N."/>
            <person name="Grigoriev I.V."/>
            <person name="Debuchy R."/>
            <person name="Gladieux P."/>
            <person name="Thoren M.H."/>
            <person name="Johannesson H."/>
        </authorList>
    </citation>
    <scope>NUCLEOTIDE SEQUENCE</scope>
    <source>
        <strain evidence="2">CBS 958.72</strain>
    </source>
</reference>
<feature type="region of interest" description="Disordered" evidence="1">
    <location>
        <begin position="158"/>
        <end position="196"/>
    </location>
</feature>
<proteinExistence type="predicted"/>
<accession>A0AAE0K3A3</accession>
<dbReference type="AlphaFoldDB" id="A0AAE0K3A3"/>
<gene>
    <name evidence="2" type="ORF">B0T24DRAFT_631830</name>
</gene>
<feature type="compositionally biased region" description="Low complexity" evidence="1">
    <location>
        <begin position="121"/>
        <end position="130"/>
    </location>
</feature>
<organism evidence="2 3">
    <name type="scientific">Lasiosphaeria ovina</name>
    <dbReference type="NCBI Taxonomy" id="92902"/>
    <lineage>
        <taxon>Eukaryota</taxon>
        <taxon>Fungi</taxon>
        <taxon>Dikarya</taxon>
        <taxon>Ascomycota</taxon>
        <taxon>Pezizomycotina</taxon>
        <taxon>Sordariomycetes</taxon>
        <taxon>Sordariomycetidae</taxon>
        <taxon>Sordariales</taxon>
        <taxon>Lasiosphaeriaceae</taxon>
        <taxon>Lasiosphaeria</taxon>
    </lineage>
</organism>
<sequence>MSPLPLRAPRGQSTSSSSPLSAKGVLPSPSPGSRLSSPPPLPEGGVGDVAPLGAPLLAGAPPLRGGAGALAAPPGWARPPSGPARVRGSVPFRLKVHPAPGSVPLRLKDHPALGSASGLTARPSRVARAPRPAPPPRFARLDGFRPRFLASRFSPFRRPVPLRGRRSRPLSGAPTTFASGPSGASDNVHTVTPRGPGGPAVVVPAYTFASPLSAGEQA</sequence>
<evidence type="ECO:0000313" key="3">
    <source>
        <dbReference type="Proteomes" id="UP001287356"/>
    </source>
</evidence>
<protein>
    <submittedName>
        <fullName evidence="2">Uncharacterized protein</fullName>
    </submittedName>
</protein>
<comment type="caution">
    <text evidence="2">The sequence shown here is derived from an EMBL/GenBank/DDBJ whole genome shotgun (WGS) entry which is preliminary data.</text>
</comment>
<evidence type="ECO:0000313" key="2">
    <source>
        <dbReference type="EMBL" id="KAK3369139.1"/>
    </source>
</evidence>
<name>A0AAE0K3A3_9PEZI</name>
<feature type="compositionally biased region" description="Low complexity" evidence="1">
    <location>
        <begin position="50"/>
        <end position="75"/>
    </location>
</feature>
<feature type="compositionally biased region" description="Low complexity" evidence="1">
    <location>
        <begin position="24"/>
        <end position="36"/>
    </location>
</feature>
<reference evidence="2" key="1">
    <citation type="journal article" date="2023" name="Mol. Phylogenet. Evol.">
        <title>Genome-scale phylogeny and comparative genomics of the fungal order Sordariales.</title>
        <authorList>
            <person name="Hensen N."/>
            <person name="Bonometti L."/>
            <person name="Westerberg I."/>
            <person name="Brannstrom I.O."/>
            <person name="Guillou S."/>
            <person name="Cros-Aarteil S."/>
            <person name="Calhoun S."/>
            <person name="Haridas S."/>
            <person name="Kuo A."/>
            <person name="Mondo S."/>
            <person name="Pangilinan J."/>
            <person name="Riley R."/>
            <person name="LaButti K."/>
            <person name="Andreopoulos B."/>
            <person name="Lipzen A."/>
            <person name="Chen C."/>
            <person name="Yan M."/>
            <person name="Daum C."/>
            <person name="Ng V."/>
            <person name="Clum A."/>
            <person name="Steindorff A."/>
            <person name="Ohm R.A."/>
            <person name="Martin F."/>
            <person name="Silar P."/>
            <person name="Natvig D.O."/>
            <person name="Lalanne C."/>
            <person name="Gautier V."/>
            <person name="Ament-Velasquez S.L."/>
            <person name="Kruys A."/>
            <person name="Hutchinson M.I."/>
            <person name="Powell A.J."/>
            <person name="Barry K."/>
            <person name="Miller A.N."/>
            <person name="Grigoriev I.V."/>
            <person name="Debuchy R."/>
            <person name="Gladieux P."/>
            <person name="Hiltunen Thoren M."/>
            <person name="Johannesson H."/>
        </authorList>
    </citation>
    <scope>NUCLEOTIDE SEQUENCE</scope>
    <source>
        <strain evidence="2">CBS 958.72</strain>
    </source>
</reference>
<dbReference type="Proteomes" id="UP001287356">
    <property type="component" value="Unassembled WGS sequence"/>
</dbReference>
<feature type="compositionally biased region" description="Polar residues" evidence="1">
    <location>
        <begin position="173"/>
        <end position="190"/>
    </location>
</feature>
<feature type="region of interest" description="Disordered" evidence="1">
    <location>
        <begin position="1"/>
        <end position="141"/>
    </location>
</feature>
<feature type="compositionally biased region" description="Polar residues" evidence="1">
    <location>
        <begin position="11"/>
        <end position="20"/>
    </location>
</feature>
<evidence type="ECO:0000256" key="1">
    <source>
        <dbReference type="SAM" id="MobiDB-lite"/>
    </source>
</evidence>
<keyword evidence="3" id="KW-1185">Reference proteome</keyword>
<dbReference type="EMBL" id="JAULSN010000006">
    <property type="protein sequence ID" value="KAK3369139.1"/>
    <property type="molecule type" value="Genomic_DNA"/>
</dbReference>